<dbReference type="HOGENOM" id="CLU_045192_0_0_1"/>
<accession>R8BP25</accession>
<dbReference type="GO" id="GO:0046872">
    <property type="term" value="F:metal ion binding"/>
    <property type="evidence" value="ECO:0007669"/>
    <property type="project" value="UniProtKB-KW"/>
</dbReference>
<dbReference type="GO" id="GO:0008252">
    <property type="term" value="F:nucleotidase activity"/>
    <property type="evidence" value="ECO:0007669"/>
    <property type="project" value="InterPro"/>
</dbReference>
<organism evidence="6 7">
    <name type="scientific">Phaeoacremonium minimum (strain UCR-PA7)</name>
    <name type="common">Esca disease fungus</name>
    <name type="synonym">Togninia minima</name>
    <dbReference type="NCBI Taxonomy" id="1286976"/>
    <lineage>
        <taxon>Eukaryota</taxon>
        <taxon>Fungi</taxon>
        <taxon>Dikarya</taxon>
        <taxon>Ascomycota</taxon>
        <taxon>Pezizomycotina</taxon>
        <taxon>Sordariomycetes</taxon>
        <taxon>Sordariomycetidae</taxon>
        <taxon>Togniniales</taxon>
        <taxon>Togniniaceae</taxon>
        <taxon>Phaeoacremonium</taxon>
    </lineage>
</organism>
<dbReference type="SUPFAM" id="SSF64167">
    <property type="entry name" value="SurE-like"/>
    <property type="match status" value="1"/>
</dbReference>
<keyword evidence="3" id="KW-0378">Hydrolase</keyword>
<dbReference type="eggNOG" id="ENOG502RXIE">
    <property type="taxonomic scope" value="Eukaryota"/>
</dbReference>
<evidence type="ECO:0000259" key="5">
    <source>
        <dbReference type="Pfam" id="PF01975"/>
    </source>
</evidence>
<dbReference type="PANTHER" id="PTHR30457:SF0">
    <property type="entry name" value="PHOSPHATASE, PUTATIVE (AFU_ORTHOLOGUE AFUA_4G01070)-RELATED"/>
    <property type="match status" value="1"/>
</dbReference>
<dbReference type="Proteomes" id="UP000014074">
    <property type="component" value="Unassembled WGS sequence"/>
</dbReference>
<gene>
    <name evidence="6" type="ORF">UCRPA7_3370</name>
</gene>
<dbReference type="KEGG" id="tmn:UCRPA7_3370"/>
<dbReference type="InterPro" id="IPR036523">
    <property type="entry name" value="SurE-like_sf"/>
</dbReference>
<keyword evidence="2" id="KW-0479">Metal-binding</keyword>
<dbReference type="PROSITE" id="PS51257">
    <property type="entry name" value="PROKAR_LIPOPROTEIN"/>
    <property type="match status" value="1"/>
</dbReference>
<protein>
    <submittedName>
        <fullName evidence="6">Putative acid phosphatase protein</fullName>
    </submittedName>
</protein>
<comment type="similarity">
    <text evidence="1">Belongs to the SurE nucleotidase family.</text>
</comment>
<evidence type="ECO:0000313" key="6">
    <source>
        <dbReference type="EMBL" id="EOO01084.1"/>
    </source>
</evidence>
<dbReference type="RefSeq" id="XP_007914062.1">
    <property type="nucleotide sequence ID" value="XM_007915871.1"/>
</dbReference>
<name>R8BP25_PHAM7</name>
<evidence type="ECO:0000313" key="7">
    <source>
        <dbReference type="Proteomes" id="UP000014074"/>
    </source>
</evidence>
<dbReference type="GeneID" id="19323712"/>
<dbReference type="EMBL" id="KB933041">
    <property type="protein sequence ID" value="EOO01084.1"/>
    <property type="molecule type" value="Genomic_DNA"/>
</dbReference>
<dbReference type="PANTHER" id="PTHR30457">
    <property type="entry name" value="5'-NUCLEOTIDASE SURE"/>
    <property type="match status" value="1"/>
</dbReference>
<dbReference type="Pfam" id="PF01975">
    <property type="entry name" value="SurE"/>
    <property type="match status" value="1"/>
</dbReference>
<dbReference type="OrthoDB" id="4018688at2759"/>
<evidence type="ECO:0000256" key="3">
    <source>
        <dbReference type="ARBA" id="ARBA00022801"/>
    </source>
</evidence>
<evidence type="ECO:0000256" key="1">
    <source>
        <dbReference type="ARBA" id="ARBA00011062"/>
    </source>
</evidence>
<proteinExistence type="inferred from homology"/>
<dbReference type="InterPro" id="IPR002828">
    <property type="entry name" value="SurE-like_Pase/nucleotidase"/>
</dbReference>
<dbReference type="InterPro" id="IPR030048">
    <property type="entry name" value="SurE"/>
</dbReference>
<dbReference type="AlphaFoldDB" id="R8BP25"/>
<feature type="signal peptide" evidence="4">
    <location>
        <begin position="1"/>
        <end position="20"/>
    </location>
</feature>
<dbReference type="Gene3D" id="3.40.1210.10">
    <property type="entry name" value="Survival protein SurE-like phosphatase/nucleotidase"/>
    <property type="match status" value="1"/>
</dbReference>
<sequence length="264" mass="27150">MRASSFVAGAALLLAGCSNGINILLNNDDGFGSGNLRELYKLLKAAGHNAACTFVALDYVLPNFGDFKIPDLVVTGPNYGTNVGPFVWTLSGTAGAAYAATARSIPAIATSGSNKAVAYTEVNSTTHPAALVAAVAAKVVLGIIESVPTGGPILPLGYGMNVNIPPLTTNNTSPAIVQTRMTGNAEVDEAVPGETPGTFTWANIRPYAAGVNACYNGDCSLPGETYVVQNGKVSVSLYTVDYTAPTNGYTKSIMSRLKSLTSCS</sequence>
<evidence type="ECO:0000256" key="4">
    <source>
        <dbReference type="SAM" id="SignalP"/>
    </source>
</evidence>
<keyword evidence="4" id="KW-0732">Signal</keyword>
<evidence type="ECO:0000256" key="2">
    <source>
        <dbReference type="ARBA" id="ARBA00022723"/>
    </source>
</evidence>
<reference evidence="7" key="1">
    <citation type="journal article" date="2013" name="Genome Announc.">
        <title>Draft genome sequence of the ascomycete Phaeoacremonium aleophilum strain UCR-PA7, a causal agent of the esca disease complex in grapevines.</title>
        <authorList>
            <person name="Blanco-Ulate B."/>
            <person name="Rolshausen P."/>
            <person name="Cantu D."/>
        </authorList>
    </citation>
    <scope>NUCLEOTIDE SEQUENCE [LARGE SCALE GENOMIC DNA]</scope>
    <source>
        <strain evidence="7">UCR-PA7</strain>
    </source>
</reference>
<keyword evidence="7" id="KW-1185">Reference proteome</keyword>
<feature type="chain" id="PRO_5004452171" evidence="4">
    <location>
        <begin position="21"/>
        <end position="264"/>
    </location>
</feature>
<feature type="domain" description="Survival protein SurE-like phosphatase/nucleotidase" evidence="5">
    <location>
        <begin position="46"/>
        <end position="181"/>
    </location>
</feature>